<reference evidence="1 2" key="1">
    <citation type="journal article" date="2021" name="Elife">
        <title>Chloroplast acquisition without the gene transfer in kleptoplastic sea slugs, Plakobranchus ocellatus.</title>
        <authorList>
            <person name="Maeda T."/>
            <person name="Takahashi S."/>
            <person name="Yoshida T."/>
            <person name="Shimamura S."/>
            <person name="Takaki Y."/>
            <person name="Nagai Y."/>
            <person name="Toyoda A."/>
            <person name="Suzuki Y."/>
            <person name="Arimoto A."/>
            <person name="Ishii H."/>
            <person name="Satoh N."/>
            <person name="Nishiyama T."/>
            <person name="Hasebe M."/>
            <person name="Maruyama T."/>
            <person name="Minagawa J."/>
            <person name="Obokata J."/>
            <person name="Shigenobu S."/>
        </authorList>
    </citation>
    <scope>NUCLEOTIDE SEQUENCE [LARGE SCALE GENOMIC DNA]</scope>
</reference>
<dbReference type="EMBL" id="BMAT01000087">
    <property type="protein sequence ID" value="GFR59419.1"/>
    <property type="molecule type" value="Genomic_DNA"/>
</dbReference>
<protein>
    <submittedName>
        <fullName evidence="1">Uncharacterized protein</fullName>
    </submittedName>
</protein>
<evidence type="ECO:0000313" key="1">
    <source>
        <dbReference type="EMBL" id="GFR59419.1"/>
    </source>
</evidence>
<proteinExistence type="predicted"/>
<evidence type="ECO:0000313" key="2">
    <source>
        <dbReference type="Proteomes" id="UP000762676"/>
    </source>
</evidence>
<organism evidence="1 2">
    <name type="scientific">Elysia marginata</name>
    <dbReference type="NCBI Taxonomy" id="1093978"/>
    <lineage>
        <taxon>Eukaryota</taxon>
        <taxon>Metazoa</taxon>
        <taxon>Spiralia</taxon>
        <taxon>Lophotrochozoa</taxon>
        <taxon>Mollusca</taxon>
        <taxon>Gastropoda</taxon>
        <taxon>Heterobranchia</taxon>
        <taxon>Euthyneura</taxon>
        <taxon>Panpulmonata</taxon>
        <taxon>Sacoglossa</taxon>
        <taxon>Placobranchoidea</taxon>
        <taxon>Plakobranchidae</taxon>
        <taxon>Elysia</taxon>
    </lineage>
</organism>
<dbReference type="Proteomes" id="UP000762676">
    <property type="component" value="Unassembled WGS sequence"/>
</dbReference>
<sequence length="143" mass="15805">MGVNSVTEVTPTVHGQDRNVSASMRRCPRKSTNRLCCRKKSAPRSGCRMSATIRRAVYVLPLKHNETFLDPYVAMVVPLAACSGWSFGPDRLSNREAGTAETWAPVSTGKGRPEWESVRNNCWLRGPAADDLTVCPPWRFPAS</sequence>
<dbReference type="AlphaFoldDB" id="A0AAV4EF13"/>
<accession>A0AAV4EF13</accession>
<name>A0AAV4EF13_9GAST</name>
<keyword evidence="2" id="KW-1185">Reference proteome</keyword>
<comment type="caution">
    <text evidence="1">The sequence shown here is derived from an EMBL/GenBank/DDBJ whole genome shotgun (WGS) entry which is preliminary data.</text>
</comment>
<gene>
    <name evidence="1" type="ORF">ElyMa_000054600</name>
</gene>